<feature type="signal peptide" evidence="1">
    <location>
        <begin position="1"/>
        <end position="24"/>
    </location>
</feature>
<dbReference type="Gene3D" id="6.20.200.20">
    <property type="match status" value="1"/>
</dbReference>
<feature type="chain" id="PRO_5029452308" description="VWFC domain-containing protein" evidence="1">
    <location>
        <begin position="25"/>
        <end position="288"/>
    </location>
</feature>
<accession>A0A7M7RIC0</accession>
<dbReference type="InParanoid" id="A0A7M7RIC0"/>
<dbReference type="SMART" id="SM00214">
    <property type="entry name" value="VWC"/>
    <property type="match status" value="1"/>
</dbReference>
<dbReference type="Pfam" id="PF23334">
    <property type="entry name" value="VWC2L_2nd"/>
    <property type="match status" value="1"/>
</dbReference>
<evidence type="ECO:0000313" key="4">
    <source>
        <dbReference type="Proteomes" id="UP000007110"/>
    </source>
</evidence>
<dbReference type="GeneID" id="590230"/>
<dbReference type="Proteomes" id="UP000007110">
    <property type="component" value="Unassembled WGS sequence"/>
</dbReference>
<protein>
    <recommendedName>
        <fullName evidence="2">VWFC domain-containing protein</fullName>
    </recommendedName>
</protein>
<evidence type="ECO:0000259" key="2">
    <source>
        <dbReference type="PROSITE" id="PS50184"/>
    </source>
</evidence>
<organism evidence="3 4">
    <name type="scientific">Strongylocentrotus purpuratus</name>
    <name type="common">Purple sea urchin</name>
    <dbReference type="NCBI Taxonomy" id="7668"/>
    <lineage>
        <taxon>Eukaryota</taxon>
        <taxon>Metazoa</taxon>
        <taxon>Echinodermata</taxon>
        <taxon>Eleutherozoa</taxon>
        <taxon>Echinozoa</taxon>
        <taxon>Echinoidea</taxon>
        <taxon>Euechinoidea</taxon>
        <taxon>Echinacea</taxon>
        <taxon>Camarodonta</taxon>
        <taxon>Echinidea</taxon>
        <taxon>Strongylocentrotidae</taxon>
        <taxon>Strongylocentrotus</taxon>
    </lineage>
</organism>
<keyword evidence="4" id="KW-1185">Reference proteome</keyword>
<reference evidence="4" key="1">
    <citation type="submission" date="2015-02" db="EMBL/GenBank/DDBJ databases">
        <title>Genome sequencing for Strongylocentrotus purpuratus.</title>
        <authorList>
            <person name="Murali S."/>
            <person name="Liu Y."/>
            <person name="Vee V."/>
            <person name="English A."/>
            <person name="Wang M."/>
            <person name="Skinner E."/>
            <person name="Han Y."/>
            <person name="Muzny D.M."/>
            <person name="Worley K.C."/>
            <person name="Gibbs R.A."/>
        </authorList>
    </citation>
    <scope>NUCLEOTIDE SEQUENCE</scope>
</reference>
<dbReference type="SUPFAM" id="SSF57603">
    <property type="entry name" value="FnI-like domain"/>
    <property type="match status" value="1"/>
</dbReference>
<dbReference type="InterPro" id="IPR001007">
    <property type="entry name" value="VWF_dom"/>
</dbReference>
<dbReference type="PROSITE" id="PS50184">
    <property type="entry name" value="VWFC_2"/>
    <property type="match status" value="1"/>
</dbReference>
<dbReference type="EnsemblMetazoa" id="XM_789840">
    <property type="protein sequence ID" value="XP_794933"/>
    <property type="gene ID" value="LOC590230"/>
</dbReference>
<dbReference type="PROSITE" id="PS01208">
    <property type="entry name" value="VWFC_1"/>
    <property type="match status" value="1"/>
</dbReference>
<reference evidence="3" key="2">
    <citation type="submission" date="2021-01" db="UniProtKB">
        <authorList>
            <consortium name="EnsemblMetazoa"/>
        </authorList>
    </citation>
    <scope>IDENTIFICATION</scope>
</reference>
<dbReference type="AlphaFoldDB" id="A0A7M7RIC0"/>
<evidence type="ECO:0000256" key="1">
    <source>
        <dbReference type="SAM" id="SignalP"/>
    </source>
</evidence>
<dbReference type="InterPro" id="IPR052624">
    <property type="entry name" value="CRIM1"/>
</dbReference>
<evidence type="ECO:0000313" key="3">
    <source>
        <dbReference type="EnsemblMetazoa" id="XP_794933"/>
    </source>
</evidence>
<proteinExistence type="predicted"/>
<keyword evidence="1" id="KW-0732">Signal</keyword>
<sequence length="288" mass="32067">MFRIVNLVCLVLGGLIFLSHQVSCVPDIGVMSSSISLGEVEPHICPFRGTPYLPGETIRIDECTLCICDLTVPHISCQVTTCQPVDCARPVKHPGECCHRCPHNVLVQKVSPLVVSQDHIEDLVQLRVPIEFQETPTVTKVEGESLWKLSGWVALHHANSSKGYDYQDQLLSVEDMSKTYETGKDFIFESVGFPLLHPTVVCHKRPFFICVRLEKQPTPQLKNGGDFDLSGFPDDASLTGCTATTLLKKWCTRALKSAKHDTRNESPRLDGRLALIMTVILRVLLSLY</sequence>
<feature type="domain" description="VWFC" evidence="2">
    <location>
        <begin position="43"/>
        <end position="102"/>
    </location>
</feature>
<dbReference type="KEGG" id="spu:590230"/>
<dbReference type="PANTHER" id="PTHR46439">
    <property type="entry name" value="CYSTEINE-RICH MOTOR NEURON 1 PROTEIN"/>
    <property type="match status" value="1"/>
</dbReference>
<dbReference type="PANTHER" id="PTHR46439:SF3">
    <property type="entry name" value="RE54525P"/>
    <property type="match status" value="1"/>
</dbReference>
<dbReference type="RefSeq" id="XP_794933.4">
    <property type="nucleotide sequence ID" value="XM_789840.4"/>
</dbReference>
<name>A0A7M7RIC0_STRPU</name>